<dbReference type="EMBL" id="FNYC01000001">
    <property type="protein sequence ID" value="SEI45084.1"/>
    <property type="molecule type" value="Genomic_DNA"/>
</dbReference>
<proteinExistence type="predicted"/>
<reference evidence="2 3" key="1">
    <citation type="submission" date="2016-10" db="EMBL/GenBank/DDBJ databases">
        <authorList>
            <person name="de Groot N.N."/>
        </authorList>
    </citation>
    <scope>NUCLEOTIDE SEQUENCE [LARGE SCALE GENOMIC DNA]</scope>
    <source>
        <strain evidence="2 3">DSM 26515</strain>
    </source>
</reference>
<name>A0A1H6QVV4_9GAMM</name>
<feature type="signal peptide" evidence="1">
    <location>
        <begin position="1"/>
        <end position="23"/>
    </location>
</feature>
<dbReference type="AlphaFoldDB" id="A0A1H6QVV4"/>
<dbReference type="Proteomes" id="UP000199420">
    <property type="component" value="Unassembled WGS sequence"/>
</dbReference>
<evidence type="ECO:0000256" key="1">
    <source>
        <dbReference type="SAM" id="SignalP"/>
    </source>
</evidence>
<feature type="chain" id="PRO_5011610775" evidence="1">
    <location>
        <begin position="24"/>
        <end position="168"/>
    </location>
</feature>
<dbReference type="OrthoDB" id="5956320at2"/>
<protein>
    <submittedName>
        <fullName evidence="2">Uncharacterized protein</fullName>
    </submittedName>
</protein>
<evidence type="ECO:0000313" key="3">
    <source>
        <dbReference type="Proteomes" id="UP000199420"/>
    </source>
</evidence>
<accession>A0A1H6QVV4</accession>
<keyword evidence="3" id="KW-1185">Reference proteome</keyword>
<organism evidence="2 3">
    <name type="scientific">Frateuria terrea</name>
    <dbReference type="NCBI Taxonomy" id="529704"/>
    <lineage>
        <taxon>Bacteria</taxon>
        <taxon>Pseudomonadati</taxon>
        <taxon>Pseudomonadota</taxon>
        <taxon>Gammaproteobacteria</taxon>
        <taxon>Lysobacterales</taxon>
        <taxon>Rhodanobacteraceae</taxon>
        <taxon>Frateuria</taxon>
    </lineage>
</organism>
<keyword evidence="1" id="KW-0732">Signal</keyword>
<evidence type="ECO:0000313" key="2">
    <source>
        <dbReference type="EMBL" id="SEI45084.1"/>
    </source>
</evidence>
<sequence>MKKLILATTTALGLASIGGVALAQDQTQTTQLQNVVVTGERAAYETYVTQLDAGYQFQALVGHTHRQYMKAQRAADQLESLRMQGLAQQPVVSVAIDNSSAPGVARQFQLVNADNETVAIVNVYCKRAMPSEGQRCQMAARATAGASAQRVASIQTGDLRVAMVRMRK</sequence>
<gene>
    <name evidence="2" type="ORF">SAMN04487997_0729</name>
</gene>
<dbReference type="RefSeq" id="WP_091333532.1">
    <property type="nucleotide sequence ID" value="NZ_FNYC01000001.1"/>
</dbReference>